<dbReference type="InterPro" id="IPR008949">
    <property type="entry name" value="Isoprenoid_synthase_dom_sf"/>
</dbReference>
<dbReference type="Pfam" id="PF19086">
    <property type="entry name" value="Terpene_syn_C_2"/>
    <property type="match status" value="1"/>
</dbReference>
<evidence type="ECO:0000313" key="1">
    <source>
        <dbReference type="EMBL" id="KAL1869792.1"/>
    </source>
</evidence>
<gene>
    <name evidence="1" type="ORF">Plec18167_007716</name>
</gene>
<name>A0ABR3X1M5_9EURO</name>
<protein>
    <submittedName>
        <fullName evidence="1">Uncharacterized protein</fullName>
    </submittedName>
</protein>
<dbReference type="Proteomes" id="UP001583193">
    <property type="component" value="Unassembled WGS sequence"/>
</dbReference>
<dbReference type="SUPFAM" id="SSF48576">
    <property type="entry name" value="Terpenoid synthases"/>
    <property type="match status" value="1"/>
</dbReference>
<organism evidence="1 2">
    <name type="scientific">Paecilomyces lecythidis</name>
    <dbReference type="NCBI Taxonomy" id="3004212"/>
    <lineage>
        <taxon>Eukaryota</taxon>
        <taxon>Fungi</taxon>
        <taxon>Dikarya</taxon>
        <taxon>Ascomycota</taxon>
        <taxon>Pezizomycotina</taxon>
        <taxon>Eurotiomycetes</taxon>
        <taxon>Eurotiomycetidae</taxon>
        <taxon>Eurotiales</taxon>
        <taxon>Thermoascaceae</taxon>
        <taxon>Paecilomyces</taxon>
    </lineage>
</organism>
<keyword evidence="2" id="KW-1185">Reference proteome</keyword>
<comment type="caution">
    <text evidence="1">The sequence shown here is derived from an EMBL/GenBank/DDBJ whole genome shotgun (WGS) entry which is preliminary data.</text>
</comment>
<reference evidence="1 2" key="1">
    <citation type="journal article" date="2024" name="IMA Fungus">
        <title>IMA Genome - F19 : A genome assembly and annotation guide to empower mycologists, including annotated draft genome sequences of Ceratocystis pirilliformis, Diaporthe australafricana, Fusarium ophioides, Paecilomyces lecythidis, and Sporothrix stenoceras.</title>
        <authorList>
            <person name="Aylward J."/>
            <person name="Wilson A.M."/>
            <person name="Visagie C.M."/>
            <person name="Spraker J."/>
            <person name="Barnes I."/>
            <person name="Buitendag C."/>
            <person name="Ceriani C."/>
            <person name="Del Mar Angel L."/>
            <person name="du Plessis D."/>
            <person name="Fuchs T."/>
            <person name="Gasser K."/>
            <person name="Kramer D."/>
            <person name="Li W."/>
            <person name="Munsamy K."/>
            <person name="Piso A."/>
            <person name="Price J.L."/>
            <person name="Sonnekus B."/>
            <person name="Thomas C."/>
            <person name="van der Nest A."/>
            <person name="van Dijk A."/>
            <person name="van Heerden A."/>
            <person name="van Vuuren N."/>
            <person name="Yilmaz N."/>
            <person name="Duong T.A."/>
            <person name="van der Merwe N.A."/>
            <person name="Wingfield M.J."/>
            <person name="Wingfield B.D."/>
        </authorList>
    </citation>
    <scope>NUCLEOTIDE SEQUENCE [LARGE SCALE GENOMIC DNA]</scope>
    <source>
        <strain evidence="1 2">CMW 18167</strain>
    </source>
</reference>
<sequence length="119" mass="13576">MWDILSYSKEQSHNDDRHNIITIIMNQYGTDVQDAIHWAAGYHAALVREFKETSQKEPQWGGVGAVDAQGFIDALGNWVYANTLWSFESERYFGNRGAEIMDTRIIPLMPQAKAESIKL</sequence>
<dbReference type="Gene3D" id="1.10.600.10">
    <property type="entry name" value="Farnesyl Diphosphate Synthase"/>
    <property type="match status" value="1"/>
</dbReference>
<evidence type="ECO:0000313" key="2">
    <source>
        <dbReference type="Proteomes" id="UP001583193"/>
    </source>
</evidence>
<accession>A0ABR3X1M5</accession>
<dbReference type="EMBL" id="JAVDPF010000033">
    <property type="protein sequence ID" value="KAL1869792.1"/>
    <property type="molecule type" value="Genomic_DNA"/>
</dbReference>
<proteinExistence type="predicted"/>